<evidence type="ECO:0000256" key="1">
    <source>
        <dbReference type="SAM" id="MobiDB-lite"/>
    </source>
</evidence>
<dbReference type="AlphaFoldDB" id="A0AAX0I2Y1"/>
<dbReference type="EMBL" id="MKCQ01000001">
    <property type="protein sequence ID" value="OEY91174.1"/>
    <property type="molecule type" value="Genomic_DNA"/>
</dbReference>
<gene>
    <name evidence="2" type="ORF">BIY41_00645</name>
</gene>
<dbReference type="Proteomes" id="UP000175852">
    <property type="component" value="Unassembled WGS sequence"/>
</dbReference>
<feature type="compositionally biased region" description="Basic residues" evidence="1">
    <location>
        <begin position="14"/>
        <end position="23"/>
    </location>
</feature>
<accession>A0AAX0I2Y1</accession>
<evidence type="ECO:0000313" key="3">
    <source>
        <dbReference type="Proteomes" id="UP000175852"/>
    </source>
</evidence>
<evidence type="ECO:0000313" key="2">
    <source>
        <dbReference type="EMBL" id="OEY91174.1"/>
    </source>
</evidence>
<comment type="caution">
    <text evidence="2">The sequence shown here is derived from an EMBL/GenBank/DDBJ whole genome shotgun (WGS) entry which is preliminary data.</text>
</comment>
<protein>
    <submittedName>
        <fullName evidence="2">Uncharacterized protein</fullName>
    </submittedName>
</protein>
<sequence length="80" mass="9009">MWLLQMPHVGGAGKRQRQRRCGSKRSLATDPCRCQRDATKPPMRPTKRRVQRVRPAAAAVHLPPMVLHSAAPLPLPSRLR</sequence>
<proteinExistence type="predicted"/>
<name>A0AAX0I2Y1_XANCG</name>
<feature type="region of interest" description="Disordered" evidence="1">
    <location>
        <begin position="1"/>
        <end position="50"/>
    </location>
</feature>
<reference evidence="2 3" key="1">
    <citation type="submission" date="2016-09" db="EMBL/GenBank/DDBJ databases">
        <authorList>
            <person name="Wen S.-F."/>
            <person name="Lo A.-C."/>
            <person name="Lin C.-J."/>
            <person name="Tseng T.-T."/>
        </authorList>
    </citation>
    <scope>NUCLEOTIDE SEQUENCE [LARGE SCALE GENOMIC DNA]</scope>
    <source>
        <strain evidence="2 3">12609</strain>
    </source>
</reference>
<organism evidence="2 3">
    <name type="scientific">Xanthomonas campestris pv. glycines</name>
    <dbReference type="NCBI Taxonomy" id="473421"/>
    <lineage>
        <taxon>Bacteria</taxon>
        <taxon>Pseudomonadati</taxon>
        <taxon>Pseudomonadota</taxon>
        <taxon>Gammaproteobacteria</taxon>
        <taxon>Lysobacterales</taxon>
        <taxon>Lysobacteraceae</taxon>
        <taxon>Xanthomonas</taxon>
    </lineage>
</organism>